<dbReference type="HOGENOM" id="CLU_017584_4_3_9"/>
<evidence type="ECO:0000256" key="2">
    <source>
        <dbReference type="ARBA" id="ARBA00007441"/>
    </source>
</evidence>
<comment type="cofactor">
    <cofactor evidence="1 6">
        <name>pyridoxal 5'-phosphate</name>
        <dbReference type="ChEBI" id="CHEBI:597326"/>
    </cofactor>
</comment>
<dbReference type="EMBL" id="JXLG01000005">
    <property type="protein sequence ID" value="KJY61673.1"/>
    <property type="molecule type" value="Genomic_DNA"/>
</dbReference>
<protein>
    <recommendedName>
        <fullName evidence="6">Aminotransferase</fullName>
        <ecNumber evidence="6">2.6.1.-</ecNumber>
    </recommendedName>
</protein>
<comment type="similarity">
    <text evidence="2 6">Belongs to the class-I pyridoxal-phosphate-dependent aminotransferase family.</text>
</comment>
<dbReference type="Pfam" id="PF00155">
    <property type="entry name" value="Aminotran_1_2"/>
    <property type="match status" value="1"/>
</dbReference>
<dbReference type="InterPro" id="IPR015421">
    <property type="entry name" value="PyrdxlP-dep_Trfase_major"/>
</dbReference>
<dbReference type="PANTHER" id="PTHR46383">
    <property type="entry name" value="ASPARTATE AMINOTRANSFERASE"/>
    <property type="match status" value="1"/>
</dbReference>
<name>A0A0F4LTJ6_9LACO</name>
<dbReference type="STRING" id="303541.JF72_09690"/>
<evidence type="ECO:0000256" key="4">
    <source>
        <dbReference type="ARBA" id="ARBA00022679"/>
    </source>
</evidence>
<dbReference type="Gene3D" id="3.40.640.10">
    <property type="entry name" value="Type I PLP-dependent aspartate aminotransferase-like (Major domain)"/>
    <property type="match status" value="1"/>
</dbReference>
<dbReference type="PROSITE" id="PS00105">
    <property type="entry name" value="AA_TRANSFER_CLASS_1"/>
    <property type="match status" value="1"/>
</dbReference>
<dbReference type="GO" id="GO:0008483">
    <property type="term" value="F:transaminase activity"/>
    <property type="evidence" value="ECO:0007669"/>
    <property type="project" value="UniProtKB-KW"/>
</dbReference>
<dbReference type="PATRIC" id="fig|303541.3.peg.1127"/>
<evidence type="ECO:0000313" key="8">
    <source>
        <dbReference type="EMBL" id="KJY61673.1"/>
    </source>
</evidence>
<comment type="caution">
    <text evidence="8">The sequence shown here is derived from an EMBL/GenBank/DDBJ whole genome shotgun (WGS) entry which is preliminary data.</text>
</comment>
<evidence type="ECO:0000259" key="7">
    <source>
        <dbReference type="Pfam" id="PF00155"/>
    </source>
</evidence>
<dbReference type="SUPFAM" id="SSF53383">
    <property type="entry name" value="PLP-dependent transferases"/>
    <property type="match status" value="1"/>
</dbReference>
<proteinExistence type="inferred from homology"/>
<organism evidence="8 9">
    <name type="scientific">Lactobacillus apis</name>
    <dbReference type="NCBI Taxonomy" id="303541"/>
    <lineage>
        <taxon>Bacteria</taxon>
        <taxon>Bacillati</taxon>
        <taxon>Bacillota</taxon>
        <taxon>Bacilli</taxon>
        <taxon>Lactobacillales</taxon>
        <taxon>Lactobacillaceae</taxon>
        <taxon>Lactobacillus</taxon>
    </lineage>
</organism>
<gene>
    <name evidence="8" type="ORF">JF72_09690</name>
</gene>
<dbReference type="CDD" id="cd00609">
    <property type="entry name" value="AAT_like"/>
    <property type="match status" value="1"/>
</dbReference>
<keyword evidence="4 6" id="KW-0808">Transferase</keyword>
<evidence type="ECO:0000256" key="1">
    <source>
        <dbReference type="ARBA" id="ARBA00001933"/>
    </source>
</evidence>
<keyword evidence="3 6" id="KW-0032">Aminotransferase</keyword>
<evidence type="ECO:0000256" key="3">
    <source>
        <dbReference type="ARBA" id="ARBA00022576"/>
    </source>
</evidence>
<dbReference type="EC" id="2.6.1.-" evidence="6"/>
<dbReference type="InterPro" id="IPR004839">
    <property type="entry name" value="Aminotransferase_I/II_large"/>
</dbReference>
<dbReference type="InterPro" id="IPR050596">
    <property type="entry name" value="AspAT/PAT-like"/>
</dbReference>
<keyword evidence="9" id="KW-1185">Reference proteome</keyword>
<dbReference type="GO" id="GO:0030170">
    <property type="term" value="F:pyridoxal phosphate binding"/>
    <property type="evidence" value="ECO:0007669"/>
    <property type="project" value="InterPro"/>
</dbReference>
<dbReference type="GO" id="GO:0006520">
    <property type="term" value="P:amino acid metabolic process"/>
    <property type="evidence" value="ECO:0007669"/>
    <property type="project" value="InterPro"/>
</dbReference>
<accession>A0A0F4LTJ6</accession>
<keyword evidence="5" id="KW-0663">Pyridoxal phosphate</keyword>
<dbReference type="AlphaFoldDB" id="A0A0F4LTJ6"/>
<dbReference type="Proteomes" id="UP000033682">
    <property type="component" value="Unassembled WGS sequence"/>
</dbReference>
<dbReference type="PANTHER" id="PTHR46383:SF1">
    <property type="entry name" value="ASPARTATE AMINOTRANSFERASE"/>
    <property type="match status" value="1"/>
</dbReference>
<reference evidence="8 9" key="1">
    <citation type="submission" date="2015-01" db="EMBL/GenBank/DDBJ databases">
        <title>Comparative genomics of the lactic acid bacteria isolated from the honey bee gut.</title>
        <authorList>
            <person name="Ellegaard K.M."/>
            <person name="Tamarit D."/>
            <person name="Javelind E."/>
            <person name="Olofsson T."/>
            <person name="Andersson S.G."/>
            <person name="Vasquez A."/>
        </authorList>
    </citation>
    <scope>NUCLEOTIDE SEQUENCE [LARGE SCALE GENOMIC DNA]</scope>
    <source>
        <strain evidence="8 9">Hma11</strain>
    </source>
</reference>
<evidence type="ECO:0000256" key="6">
    <source>
        <dbReference type="RuleBase" id="RU000481"/>
    </source>
</evidence>
<dbReference type="RefSeq" id="WP_052726781.1">
    <property type="nucleotide sequence ID" value="NZ_KQ034000.1"/>
</dbReference>
<dbReference type="InterPro" id="IPR015424">
    <property type="entry name" value="PyrdxlP-dep_Trfase"/>
</dbReference>
<feature type="domain" description="Aminotransferase class I/classII large" evidence="7">
    <location>
        <begin position="11"/>
        <end position="356"/>
    </location>
</feature>
<evidence type="ECO:0000313" key="9">
    <source>
        <dbReference type="Proteomes" id="UP000033682"/>
    </source>
</evidence>
<dbReference type="InterPro" id="IPR004838">
    <property type="entry name" value="NHTrfase_class1_PyrdxlP-BS"/>
</dbReference>
<evidence type="ECO:0000256" key="5">
    <source>
        <dbReference type="ARBA" id="ARBA00022898"/>
    </source>
</evidence>
<sequence length="368" mass="41390">MSLDVNILPPDYIDFTIGDFRSGVEPTVIEELTKKVQTEGNGYTPGLGLPLLREKIISHYQDTYGIKNISMENIQITVSCLHGAFLALKSIITSKDDEVIIIAPYFPSYVNLIKGANGTPVVVKSIAPDFALPIEQIQDCVSEKTKAIIINYPNNPTGVGLPDQERNFLNELALEKNIFIIDDHVYSDYPSTHPYKPTSTDISHQVLVSSFSKNFAMPGIRLGYVIAPKKIIDQNAFYNEGITFSPPTISQYIGEIVLDNTSQYQQHLKDIEQKGKSVAQLFRSSNYFNSCTYNGGLYLFVKVTDEIKKPALFYTLLEEHFHVLVAPGDEFDYSNRYFRISLSATNDDLHKGVQKIIDCVDYTLNFKQ</sequence>